<dbReference type="PROSITE" id="PS51705">
    <property type="entry name" value="G_HFLX"/>
    <property type="match status" value="1"/>
</dbReference>
<protein>
    <recommendedName>
        <fullName evidence="1">Hflx-type G domain-containing protein</fullName>
    </recommendedName>
</protein>
<dbReference type="GO" id="GO:0005737">
    <property type="term" value="C:cytoplasm"/>
    <property type="evidence" value="ECO:0007669"/>
    <property type="project" value="TreeGrafter"/>
</dbReference>
<accession>A0A0C2G2A1</accession>
<dbReference type="GO" id="GO:0005525">
    <property type="term" value="F:GTP binding"/>
    <property type="evidence" value="ECO:0007669"/>
    <property type="project" value="InterPro"/>
</dbReference>
<dbReference type="AlphaFoldDB" id="A0A0C2G2A1"/>
<proteinExistence type="predicted"/>
<sequence length="195" mass="21401">TPFGRRVVFTDTIGFLSDLPMHLLAAFQATLSHVNLADVIIHIRDMSNPDWPAQNEDVDKTLESIGLSQSRISDIIIADNKVDVEGAAASSTPGAIRISCKTSEGVDDLIEKVDEPILSLDLKCNMVGVTKFAPSDPETHRWFLKLFDIGLDYLEIPCFIDHIIKEVLEVPGSRGEANLVEKCKLCNRVNTVGGL</sequence>
<feature type="domain" description="Hflx-type G" evidence="1">
    <location>
        <begin position="1"/>
        <end position="121"/>
    </location>
</feature>
<organism evidence="2 3">
    <name type="scientific">Ancylostoma duodenale</name>
    <dbReference type="NCBI Taxonomy" id="51022"/>
    <lineage>
        <taxon>Eukaryota</taxon>
        <taxon>Metazoa</taxon>
        <taxon>Ecdysozoa</taxon>
        <taxon>Nematoda</taxon>
        <taxon>Chromadorea</taxon>
        <taxon>Rhabditida</taxon>
        <taxon>Rhabditina</taxon>
        <taxon>Rhabditomorpha</taxon>
        <taxon>Strongyloidea</taxon>
        <taxon>Ancylostomatidae</taxon>
        <taxon>Ancylostomatinae</taxon>
        <taxon>Ancylostoma</taxon>
    </lineage>
</organism>
<dbReference type="InterPro" id="IPR030394">
    <property type="entry name" value="G_HFLX_dom"/>
</dbReference>
<dbReference type="SUPFAM" id="SSF52540">
    <property type="entry name" value="P-loop containing nucleoside triphosphate hydrolases"/>
    <property type="match status" value="1"/>
</dbReference>
<dbReference type="SUPFAM" id="SSF141678">
    <property type="entry name" value="MAL13P1.257-like"/>
    <property type="match status" value="1"/>
</dbReference>
<evidence type="ECO:0000259" key="1">
    <source>
        <dbReference type="PROSITE" id="PS51705"/>
    </source>
</evidence>
<evidence type="ECO:0000313" key="2">
    <source>
        <dbReference type="EMBL" id="KIH53024.1"/>
    </source>
</evidence>
<dbReference type="InterPro" id="IPR016496">
    <property type="entry name" value="GTPase_HflX"/>
</dbReference>
<dbReference type="InterPro" id="IPR008584">
    <property type="entry name" value="CXXC_Zn-binding_euk"/>
</dbReference>
<dbReference type="OrthoDB" id="10268034at2759"/>
<dbReference type="InterPro" id="IPR027417">
    <property type="entry name" value="P-loop_NTPase"/>
</dbReference>
<dbReference type="Pfam" id="PF05907">
    <property type="entry name" value="CXXC_Zn-b_euk"/>
    <property type="match status" value="1"/>
</dbReference>
<feature type="non-terminal residue" evidence="2">
    <location>
        <position position="1"/>
    </location>
</feature>
<dbReference type="EMBL" id="KN742220">
    <property type="protein sequence ID" value="KIH53024.1"/>
    <property type="molecule type" value="Genomic_DNA"/>
</dbReference>
<name>A0A0C2G2A1_9BILA</name>
<dbReference type="GO" id="GO:0043022">
    <property type="term" value="F:ribosome binding"/>
    <property type="evidence" value="ECO:0007669"/>
    <property type="project" value="TreeGrafter"/>
</dbReference>
<dbReference type="PANTHER" id="PTHR10229:SF0">
    <property type="entry name" value="GTP-BINDING PROTEIN 6-RELATED"/>
    <property type="match status" value="1"/>
</dbReference>
<keyword evidence="3" id="KW-1185">Reference proteome</keyword>
<gene>
    <name evidence="2" type="ORF">ANCDUO_16859</name>
</gene>
<dbReference type="PANTHER" id="PTHR10229">
    <property type="entry name" value="GTP-BINDING PROTEIN HFLX"/>
    <property type="match status" value="1"/>
</dbReference>
<evidence type="ECO:0000313" key="3">
    <source>
        <dbReference type="Proteomes" id="UP000054047"/>
    </source>
</evidence>
<dbReference type="Proteomes" id="UP000054047">
    <property type="component" value="Unassembled WGS sequence"/>
</dbReference>
<reference evidence="2 3" key="1">
    <citation type="submission" date="2013-12" db="EMBL/GenBank/DDBJ databases">
        <title>Draft genome of the parsitic nematode Ancylostoma duodenale.</title>
        <authorList>
            <person name="Mitreva M."/>
        </authorList>
    </citation>
    <scope>NUCLEOTIDE SEQUENCE [LARGE SCALE GENOMIC DNA]</scope>
    <source>
        <strain evidence="2 3">Zhejiang</strain>
    </source>
</reference>
<dbReference type="Gene3D" id="3.40.50.300">
    <property type="entry name" value="P-loop containing nucleotide triphosphate hydrolases"/>
    <property type="match status" value="1"/>
</dbReference>